<gene>
    <name evidence="2" type="ORF">CUNI_LOCUS16181</name>
</gene>
<dbReference type="Proteomes" id="UP000678393">
    <property type="component" value="Unassembled WGS sequence"/>
</dbReference>
<keyword evidence="3" id="KW-1185">Reference proteome</keyword>
<comment type="caution">
    <text evidence="2">The sequence shown here is derived from an EMBL/GenBank/DDBJ whole genome shotgun (WGS) entry which is preliminary data.</text>
</comment>
<proteinExistence type="predicted"/>
<evidence type="ECO:0000259" key="1">
    <source>
        <dbReference type="PROSITE" id="PS50304"/>
    </source>
</evidence>
<dbReference type="AlphaFoldDB" id="A0A8S3ZM75"/>
<dbReference type="PANTHER" id="PTHR22948:SF76">
    <property type="entry name" value="FI20010P1-RELATED"/>
    <property type="match status" value="1"/>
</dbReference>
<dbReference type="PROSITE" id="PS50304">
    <property type="entry name" value="TUDOR"/>
    <property type="match status" value="1"/>
</dbReference>
<dbReference type="InterPro" id="IPR050621">
    <property type="entry name" value="Tudor_domain_containing"/>
</dbReference>
<dbReference type="EMBL" id="CAJHNH020004146">
    <property type="protein sequence ID" value="CAG5130623.1"/>
    <property type="molecule type" value="Genomic_DNA"/>
</dbReference>
<organism evidence="2 3">
    <name type="scientific">Candidula unifasciata</name>
    <dbReference type="NCBI Taxonomy" id="100452"/>
    <lineage>
        <taxon>Eukaryota</taxon>
        <taxon>Metazoa</taxon>
        <taxon>Spiralia</taxon>
        <taxon>Lophotrochozoa</taxon>
        <taxon>Mollusca</taxon>
        <taxon>Gastropoda</taxon>
        <taxon>Heterobranchia</taxon>
        <taxon>Euthyneura</taxon>
        <taxon>Panpulmonata</taxon>
        <taxon>Eupulmonata</taxon>
        <taxon>Stylommatophora</taxon>
        <taxon>Helicina</taxon>
        <taxon>Helicoidea</taxon>
        <taxon>Geomitridae</taxon>
        <taxon>Candidula</taxon>
    </lineage>
</organism>
<dbReference type="SMART" id="SM00333">
    <property type="entry name" value="TUDOR"/>
    <property type="match status" value="1"/>
</dbReference>
<reference evidence="2" key="1">
    <citation type="submission" date="2021-04" db="EMBL/GenBank/DDBJ databases">
        <authorList>
            <consortium name="Molecular Ecology Group"/>
        </authorList>
    </citation>
    <scope>NUCLEOTIDE SEQUENCE</scope>
</reference>
<dbReference type="InterPro" id="IPR002999">
    <property type="entry name" value="Tudor"/>
</dbReference>
<feature type="non-terminal residue" evidence="2">
    <location>
        <position position="1"/>
    </location>
</feature>
<protein>
    <recommendedName>
        <fullName evidence="1">Tudor domain-containing protein</fullName>
    </recommendedName>
</protein>
<dbReference type="Pfam" id="PF00567">
    <property type="entry name" value="TUDOR"/>
    <property type="match status" value="1"/>
</dbReference>
<dbReference type="InterPro" id="IPR035437">
    <property type="entry name" value="SNase_OB-fold_sf"/>
</dbReference>
<dbReference type="OrthoDB" id="249932at2759"/>
<evidence type="ECO:0000313" key="3">
    <source>
        <dbReference type="Proteomes" id="UP000678393"/>
    </source>
</evidence>
<feature type="domain" description="Tudor" evidence="1">
    <location>
        <begin position="5"/>
        <end position="67"/>
    </location>
</feature>
<dbReference type="Gene3D" id="2.40.50.90">
    <property type="match status" value="1"/>
</dbReference>
<sequence length="165" mass="18890">MGCYRPSVGEICAASSREDGLWHRVRIDSIIPQSHGKQVCCYMIDKGIQLTVPLSRLVKLARNFQEVPAQVYQCRLWGVQPLSLEIVPTDTGLQVVDRPCNRWNPSAVDYMQRMVEESEGCQAEIVHRDPENTHHLRLYFITRKGSVCFNQVLIDENYATEMIVP</sequence>
<accession>A0A8S3ZM75</accession>
<dbReference type="SUPFAM" id="SSF63748">
    <property type="entry name" value="Tudor/PWWP/MBT"/>
    <property type="match status" value="1"/>
</dbReference>
<name>A0A8S3ZM75_9EUPU</name>
<evidence type="ECO:0000313" key="2">
    <source>
        <dbReference type="EMBL" id="CAG5130623.1"/>
    </source>
</evidence>
<dbReference type="PANTHER" id="PTHR22948">
    <property type="entry name" value="TUDOR DOMAIN CONTAINING PROTEIN"/>
    <property type="match status" value="1"/>
</dbReference>